<dbReference type="SMART" id="SM00112">
    <property type="entry name" value="CA"/>
    <property type="match status" value="9"/>
</dbReference>
<keyword evidence="7 11" id="KW-0472">Membrane</keyword>
<feature type="domain" description="Cadherin" evidence="13">
    <location>
        <begin position="1620"/>
        <end position="1729"/>
    </location>
</feature>
<dbReference type="Pfam" id="PF00028">
    <property type="entry name" value="Cadherin"/>
    <property type="match status" value="6"/>
</dbReference>
<dbReference type="GO" id="GO:0007156">
    <property type="term" value="P:homophilic cell adhesion via plasma membrane adhesion molecules"/>
    <property type="evidence" value="ECO:0007669"/>
    <property type="project" value="InterPro"/>
</dbReference>
<evidence type="ECO:0000259" key="13">
    <source>
        <dbReference type="PROSITE" id="PS50268"/>
    </source>
</evidence>
<evidence type="ECO:0000256" key="8">
    <source>
        <dbReference type="ARBA" id="ARBA00023180"/>
    </source>
</evidence>
<evidence type="ECO:0000256" key="2">
    <source>
        <dbReference type="ARBA" id="ARBA00022692"/>
    </source>
</evidence>
<dbReference type="PANTHER" id="PTHR24025">
    <property type="entry name" value="DESMOGLEIN FAMILY MEMBER"/>
    <property type="match status" value="1"/>
</dbReference>
<feature type="compositionally biased region" description="Low complexity" evidence="10">
    <location>
        <begin position="1142"/>
        <end position="1165"/>
    </location>
</feature>
<evidence type="ECO:0000256" key="11">
    <source>
        <dbReference type="SAM" id="Phobius"/>
    </source>
</evidence>
<evidence type="ECO:0000256" key="7">
    <source>
        <dbReference type="ARBA" id="ARBA00023136"/>
    </source>
</evidence>
<feature type="domain" description="Cadherin" evidence="13">
    <location>
        <begin position="1276"/>
        <end position="1378"/>
    </location>
</feature>
<dbReference type="PANTHER" id="PTHR24025:SF23">
    <property type="entry name" value="NEURAL-CADHERIN"/>
    <property type="match status" value="1"/>
</dbReference>
<feature type="domain" description="Cadherin" evidence="13">
    <location>
        <begin position="35"/>
        <end position="139"/>
    </location>
</feature>
<dbReference type="InterPro" id="IPR015919">
    <property type="entry name" value="Cadherin-like_sf"/>
</dbReference>
<evidence type="ECO:0000256" key="6">
    <source>
        <dbReference type="ARBA" id="ARBA00022989"/>
    </source>
</evidence>
<feature type="domain" description="Cadherin" evidence="13">
    <location>
        <begin position="243"/>
        <end position="358"/>
    </location>
</feature>
<name>A0A4U8V2H0_STECR</name>
<dbReference type="GO" id="GO:0005509">
    <property type="term" value="F:calcium ion binding"/>
    <property type="evidence" value="ECO:0007669"/>
    <property type="project" value="UniProtKB-UniRule"/>
</dbReference>
<keyword evidence="12" id="KW-0732">Signal</keyword>
<dbReference type="PROSITE" id="PS00232">
    <property type="entry name" value="CADHERIN_1"/>
    <property type="match status" value="3"/>
</dbReference>
<accession>A0A4U8V2H0</accession>
<keyword evidence="8" id="KW-0325">Glycoprotein</keyword>
<evidence type="ECO:0000256" key="5">
    <source>
        <dbReference type="ARBA" id="ARBA00022889"/>
    </source>
</evidence>
<gene>
    <name evidence="14" type="ORF">L596_006490</name>
</gene>
<evidence type="ECO:0000256" key="10">
    <source>
        <dbReference type="SAM" id="MobiDB-lite"/>
    </source>
</evidence>
<feature type="domain" description="Cadherin" evidence="13">
    <location>
        <begin position="140"/>
        <end position="242"/>
    </location>
</feature>
<keyword evidence="5" id="KW-0130">Cell adhesion</keyword>
<dbReference type="SUPFAM" id="SSF49313">
    <property type="entry name" value="Cadherin-like"/>
    <property type="match status" value="12"/>
</dbReference>
<feature type="compositionally biased region" description="Low complexity" evidence="10">
    <location>
        <begin position="1113"/>
        <end position="1127"/>
    </location>
</feature>
<protein>
    <recommendedName>
        <fullName evidence="13">Cadherin domain-containing protein</fullName>
    </recommendedName>
</protein>
<dbReference type="GO" id="GO:0005886">
    <property type="term" value="C:plasma membrane"/>
    <property type="evidence" value="ECO:0007669"/>
    <property type="project" value="InterPro"/>
</dbReference>
<feature type="signal peptide" evidence="12">
    <location>
        <begin position="1"/>
        <end position="21"/>
    </location>
</feature>
<dbReference type="Gene3D" id="2.60.40.60">
    <property type="entry name" value="Cadherins"/>
    <property type="match status" value="12"/>
</dbReference>
<reference evidence="14" key="3">
    <citation type="journal article" date="2019" name="G3 (Bethesda)">
        <title>Hybrid Assembly of the Genome of the Entomopathogenic Nematode Steinernema carpocapsae Identifies the X-Chromosome.</title>
        <authorList>
            <person name="Serra L."/>
            <person name="Macchietto M."/>
            <person name="Macias-Munoz A."/>
            <person name="McGill C.J."/>
            <person name="Rodriguez I.M."/>
            <person name="Rodriguez B."/>
            <person name="Murad R."/>
            <person name="Mortazavi A."/>
        </authorList>
    </citation>
    <scope>NUCLEOTIDE SEQUENCE [LARGE SCALE GENOMIC DNA]</scope>
    <source>
        <strain evidence="14">ALL</strain>
    </source>
</reference>
<keyword evidence="4 9" id="KW-0106">Calcium</keyword>
<organism evidence="14">
    <name type="scientific">Steinernema carpocapsae</name>
    <name type="common">Entomopathogenic nematode</name>
    <dbReference type="NCBI Taxonomy" id="34508"/>
    <lineage>
        <taxon>Eukaryota</taxon>
        <taxon>Metazoa</taxon>
        <taxon>Ecdysozoa</taxon>
        <taxon>Nematoda</taxon>
        <taxon>Chromadorea</taxon>
        <taxon>Rhabditida</taxon>
        <taxon>Tylenchina</taxon>
        <taxon>Panagrolaimomorpha</taxon>
        <taxon>Strongyloidoidea</taxon>
        <taxon>Steinernematidae</taxon>
        <taxon>Steinernema</taxon>
    </lineage>
</organism>
<comment type="caution">
    <text evidence="14">The sequence shown here is derived from an EMBL/GenBank/DDBJ whole genome shotgun (WGS) entry which is preliminary data.</text>
</comment>
<dbReference type="InterPro" id="IPR050971">
    <property type="entry name" value="Cadherin-domain_protein"/>
</dbReference>
<dbReference type="PROSITE" id="PS50268">
    <property type="entry name" value="CADHERIN_2"/>
    <property type="match status" value="9"/>
</dbReference>
<proteinExistence type="predicted"/>
<evidence type="ECO:0000256" key="1">
    <source>
        <dbReference type="ARBA" id="ARBA00004370"/>
    </source>
</evidence>
<dbReference type="InterPro" id="IPR002126">
    <property type="entry name" value="Cadherin-like_dom"/>
</dbReference>
<dbReference type="InterPro" id="IPR020894">
    <property type="entry name" value="Cadherin_CS"/>
</dbReference>
<feature type="chain" id="PRO_5020707199" description="Cadherin domain-containing protein" evidence="12">
    <location>
        <begin position="22"/>
        <end position="1957"/>
    </location>
</feature>
<feature type="domain" description="Cadherin" evidence="13">
    <location>
        <begin position="1207"/>
        <end position="1275"/>
    </location>
</feature>
<feature type="region of interest" description="Disordered" evidence="10">
    <location>
        <begin position="1101"/>
        <end position="1165"/>
    </location>
</feature>
<dbReference type="GO" id="GO:0005911">
    <property type="term" value="C:cell-cell junction"/>
    <property type="evidence" value="ECO:0007669"/>
    <property type="project" value="TreeGrafter"/>
</dbReference>
<feature type="transmembrane region" description="Helical" evidence="11">
    <location>
        <begin position="1817"/>
        <end position="1838"/>
    </location>
</feature>
<feature type="compositionally biased region" description="Basic and acidic residues" evidence="10">
    <location>
        <begin position="1128"/>
        <end position="1141"/>
    </location>
</feature>
<evidence type="ECO:0000313" key="14">
    <source>
        <dbReference type="EMBL" id="TMS40062.1"/>
    </source>
</evidence>
<reference evidence="14" key="1">
    <citation type="submission" date="2013-11" db="EMBL/GenBank/DDBJ databases">
        <authorList>
            <person name="Sternberg P."/>
            <person name="Dillman A."/>
            <person name="Macchietto M."/>
        </authorList>
    </citation>
    <scope>NUCLEOTIDE SEQUENCE</scope>
    <source>
        <strain evidence="14">ALL</strain>
    </source>
</reference>
<dbReference type="CDD" id="cd11304">
    <property type="entry name" value="Cadherin_repeat"/>
    <property type="match status" value="11"/>
</dbReference>
<feature type="domain" description="Cadherin" evidence="13">
    <location>
        <begin position="551"/>
        <end position="653"/>
    </location>
</feature>
<feature type="domain" description="Cadherin" evidence="13">
    <location>
        <begin position="1491"/>
        <end position="1615"/>
    </location>
</feature>
<comment type="subcellular location">
    <subcellularLocation>
        <location evidence="1">Membrane</location>
    </subcellularLocation>
</comment>
<dbReference type="EMBL" id="AZBU02000001">
    <property type="protein sequence ID" value="TMS40062.1"/>
    <property type="molecule type" value="Genomic_DNA"/>
</dbReference>
<dbReference type="OrthoDB" id="6252479at2759"/>
<evidence type="ECO:0000256" key="9">
    <source>
        <dbReference type="PROSITE-ProRule" id="PRU00043"/>
    </source>
</evidence>
<reference evidence="14" key="2">
    <citation type="journal article" date="2015" name="Genome Biol.">
        <title>Comparative genomics of Steinernema reveals deeply conserved gene regulatory networks.</title>
        <authorList>
            <person name="Dillman A.R."/>
            <person name="Macchietto M."/>
            <person name="Porter C.F."/>
            <person name="Rogers A."/>
            <person name="Williams B."/>
            <person name="Antoshechkin I."/>
            <person name="Lee M.M."/>
            <person name="Goodwin Z."/>
            <person name="Lu X."/>
            <person name="Lewis E.E."/>
            <person name="Goodrich-Blair H."/>
            <person name="Stock S.P."/>
            <person name="Adams B.J."/>
            <person name="Sternberg P.W."/>
            <person name="Mortazavi A."/>
        </authorList>
    </citation>
    <scope>NUCLEOTIDE SEQUENCE [LARGE SCALE GENOMIC DNA]</scope>
    <source>
        <strain evidence="14">ALL</strain>
    </source>
</reference>
<dbReference type="PRINTS" id="PR00205">
    <property type="entry name" value="CADHERIN"/>
</dbReference>
<evidence type="ECO:0000256" key="12">
    <source>
        <dbReference type="SAM" id="SignalP"/>
    </source>
</evidence>
<feature type="domain" description="Cadherin" evidence="13">
    <location>
        <begin position="906"/>
        <end position="1007"/>
    </location>
</feature>
<keyword evidence="2 11" id="KW-0812">Transmembrane</keyword>
<evidence type="ECO:0000256" key="4">
    <source>
        <dbReference type="ARBA" id="ARBA00022837"/>
    </source>
</evidence>
<evidence type="ECO:0000256" key="3">
    <source>
        <dbReference type="ARBA" id="ARBA00022737"/>
    </source>
</evidence>
<feature type="compositionally biased region" description="Low complexity" evidence="10">
    <location>
        <begin position="753"/>
        <end position="794"/>
    </location>
</feature>
<dbReference type="FunFam" id="2.60.40.60:FF:000116">
    <property type="entry name" value="Dachsous cadherin-related 2"/>
    <property type="match status" value="1"/>
</dbReference>
<feature type="region of interest" description="Disordered" evidence="10">
    <location>
        <begin position="741"/>
        <end position="798"/>
    </location>
</feature>
<sequence>MYTLFEVILIVLASCTVTVLLDESQSIYEVAPRFEQVLYRFSVTENSPATDIGKVEAYHRAVTQKKEKLNYAINASSDSIYFEIDPKTGEIRTLQALDYESQKIYNLRVSACLGSHGSVCGHSDVSVIVEDVNDNPPTFPQGLYNKTVPHDLPVNSEVLRVSATDADGGKNSEISYSIVGGDGEDTFHIDEVTGQIFLDKELLSMEERHLVVEAVDKGSPPLKSNTTVIVNVGGSNPSAPEFKKFSYEKSLQAPVPIGAVLVEVKAEDPDPGLEGMVKYRLANTDSPQINRIVDKFYINPDNGKLSTMAELTEEDGSNIQLVVEAYDQSATFPRRTQTVVNLNISYGNGDHVEFSPLQKTVYISIDKPAGTRILFAPARSLQNNPLQYSIDQPGIDLFQMVGDALFTKSRLPEGEYSITLKATTSTGNTGVHQLRIVAMKDREKYPVFSQLNYDAKIDESEGFPIKLDVVRATQARGAFKYTLFPDNSITGVSIDEETGVITIDKSYVDTHVLNGPLFLVVRAINQNDPKFFSDAGVTIKLSDGAQTFSFPTKLYRMQLSEASEVNTILSTPVRLINIEFGTESVTYTIEPSEYFAFDNQNRLKLIKPLNLEKLPKSAKGILDLIVTAHYGNESASTNVQIKVTDDNEFFPMFDHDYAFELGDHVPGEIIGTVSASDLDPSDDGALKYNKTSGDPEEHITVLQNGSLVLNSLPDRNFSLDVTAFDSVGNSAEVRINIVGAATSVPPGTPSAAPPSTSSSSSTASIQPAQTSTQPSVPESPSETPSTEPQTTTETMSAPVVNELPTADWEIPEGQSLENASFVINVPDATKKWRFSIPVGNEDDLFELAPIDHARAQLQFIAESELSEESTERKIVIEGVDENDPNNRFRANVIVKFPEKRSLPVFEPLEDELKVNTSVPEDEALYKVSATVPEGSEPVVYSLEENPDDQFKIDPKTGEISYAVDEDHRKDGLYNLIVKAESGGKTSELTVPVEIDKVQPHEIPAPSFGKKEYKYSISENPQQEATLGQLQINGMTDSKDLIVRFKPEWANQVLEVDPETKTIKLKHIPDSLLKNDFSHLKVTAENVQDPKKSSTVSFSLALPQVSSPTPPQTVPTRPTQSQATMTSTEETKPPTEPPRKTTDSSTTTTERQSTAGSTVVPVPIPGIGPRFNKNEYRSTMLEGHYGGGTVLTLKPESFKVIGMSKPVYSIETDDSYLPFYIRNDTGQLIITSDVDRERNPSYTFKVVATNPENPEEQGKASVKITILDVNDNYPRFVGGPKLIAINDSLPMNTVLAIYEAVDDDEGPSGKVTYRLRNNKKNLFSISPKGELQLANPLRSSNETFYDIIVEAMDGGRPALKTPYQVHIEVFSAVDSAPLFKDEMYEATVPVDVETGFIVTELVAGTRNYTYSLPDSFSQLFIIEDNGVVMLGRKPIESEQNSYKVLNVTATDEQGRSSTTQLNVFFEGKPIVVNSSASTTTESPAEPGPCQFTSKIFNAEIRENLSERQNVTRVTSNCEAAHKNVRYAIVQATKEFEIDEVTGVVSVNAPLDREKRSTHFIIVNLTEVTEETESQERNIRHTPVIHPIADFMKNKLSPGQSMIVLQVLDENDNAPTFLKVNRGGEYVFSIDAQVDPPNAIARVYAFDPDEKAKVTYNISESTPTEYFMVNETNGVVYLRKPLTQTRYKFTAVASDGLHETAVPVWIYTISMENNIAVVVSDKNRDDINEAISSKKLSEMLNAEVKIVDKKPYSDNQGNFDTQRSLLYVYAIDKQSRVPLTGSELKTMLSQQMDHLGASELRVSGISLPVSGMKITTTELILLIICAILLFTACITIFLLARYCKRRYSIPQNDDEYMVDSQSAGPRPYNVETISRQVAQNMLSSRPLPDPFEDHKAQITYGVAGPRSKHFSGDVQSVHALIRTRREGKVGPTDPVSTLNQQQPTEHFPVYRSQGYGNCC</sequence>
<keyword evidence="3" id="KW-0677">Repeat</keyword>
<keyword evidence="6 11" id="KW-1133">Transmembrane helix</keyword>